<dbReference type="Pfam" id="PF20124">
    <property type="entry name" value="DUF6514"/>
    <property type="match status" value="1"/>
</dbReference>
<dbReference type="PIRSF" id="PIRSF033595">
    <property type="entry name" value="UCP033595"/>
    <property type="match status" value="1"/>
</dbReference>
<evidence type="ECO:0000313" key="1">
    <source>
        <dbReference type="EMBL" id="KKC29070.1"/>
    </source>
</evidence>
<gene>
    <name evidence="1" type="ORF">CDSM653_01921</name>
</gene>
<dbReference type="AlphaFoldDB" id="A0A0F5PKE8"/>
<proteinExistence type="predicted"/>
<accession>A0A0F5PKE8</accession>
<reference evidence="1 2" key="1">
    <citation type="submission" date="2008-07" db="EMBL/GenBank/DDBJ databases">
        <authorList>
            <person name="Gonzalez J."/>
            <person name="Sokolova T."/>
            <person name="Ferriera S."/>
            <person name="Johnson J."/>
            <person name="Kravitz S."/>
            <person name="Beeson K."/>
            <person name="Sutton G."/>
            <person name="Rogers Y.-H."/>
            <person name="Friedman R."/>
            <person name="Frazier M."/>
            <person name="Venter J.C."/>
        </authorList>
    </citation>
    <scope>NUCLEOTIDE SEQUENCE [LARGE SCALE GENOMIC DNA]</scope>
    <source>
        <strain evidence="1 2">DSM 12653</strain>
    </source>
</reference>
<reference evidence="1 2" key="2">
    <citation type="journal article" date="2015" name="BMC Genomics">
        <title>Analysis of three genomes within the thermophilic bacterial species Caldanaerobacter subterraneus with a focus on carbon monoxide dehydrogenase evolution and hydrolase diversity.</title>
        <authorList>
            <person name="Sant'Anna F.H."/>
            <person name="Lebedinsky A.V."/>
            <person name="Sokolova T.G."/>
            <person name="Robb F.T."/>
            <person name="Gonzalez J.M."/>
        </authorList>
    </citation>
    <scope>NUCLEOTIDE SEQUENCE [LARGE SCALE GENOMIC DNA]</scope>
    <source>
        <strain evidence="1 2">DSM 12653</strain>
    </source>
</reference>
<organism evidence="1 2">
    <name type="scientific">Caldanaerobacter subterraneus subsp. pacificus DSM 12653</name>
    <dbReference type="NCBI Taxonomy" id="391606"/>
    <lineage>
        <taxon>Bacteria</taxon>
        <taxon>Bacillati</taxon>
        <taxon>Bacillota</taxon>
        <taxon>Clostridia</taxon>
        <taxon>Thermoanaerobacterales</taxon>
        <taxon>Thermoanaerobacteraceae</taxon>
        <taxon>Caldanaerobacter</taxon>
    </lineage>
</organism>
<dbReference type="RefSeq" id="WP_011026258.1">
    <property type="nucleotide sequence ID" value="NZ_ABXP02000106.1"/>
</dbReference>
<dbReference type="Proteomes" id="UP000010146">
    <property type="component" value="Unassembled WGS sequence"/>
</dbReference>
<reference evidence="2" key="3">
    <citation type="submission" date="2015-02" db="EMBL/GenBank/DDBJ databases">
        <title>Genome analysis of three genomes within the thermophilic hydrogenogenic bacterial species Caldanaerobacter subterraneus.</title>
        <authorList>
            <person name="Sant'Anna F.H."/>
            <person name="Lebedinsky A."/>
            <person name="Sokolova T."/>
            <person name="Robb F.T."/>
            <person name="Gonzalez J.M."/>
        </authorList>
    </citation>
    <scope>NUCLEOTIDE SEQUENCE [LARGE SCALE GENOMIC DNA]</scope>
    <source>
        <strain evidence="2">DSM 12653</strain>
    </source>
</reference>
<dbReference type="EMBL" id="ABXP02000106">
    <property type="protein sequence ID" value="KKC29070.1"/>
    <property type="molecule type" value="Genomic_DNA"/>
</dbReference>
<evidence type="ECO:0000313" key="2">
    <source>
        <dbReference type="Proteomes" id="UP000010146"/>
    </source>
</evidence>
<sequence length="120" mass="14160">MYYRKVNGYISTREAEDRTIFTRYSVIVSEVEVFNGKEQVKLPSYGIEVLEEVFEGEKRVEVVEEKVANVSPYFEKVDKLAQLFKEMQVSPIHLPEILDDMWEDLIRDYDIQVKLHKVAI</sequence>
<comment type="caution">
    <text evidence="1">The sequence shown here is derived from an EMBL/GenBank/DDBJ whole genome shotgun (WGS) entry which is preliminary data.</text>
</comment>
<dbReference type="InterPro" id="IPR017016">
    <property type="entry name" value="UCP033595"/>
</dbReference>
<protein>
    <submittedName>
        <fullName evidence="1">Uncharacterized protein</fullName>
    </submittedName>
</protein>
<name>A0A0F5PKE8_9THEO</name>